<organism evidence="1">
    <name type="scientific">marine metagenome</name>
    <dbReference type="NCBI Taxonomy" id="408172"/>
    <lineage>
        <taxon>unclassified sequences</taxon>
        <taxon>metagenomes</taxon>
        <taxon>ecological metagenomes</taxon>
    </lineage>
</organism>
<reference evidence="1" key="1">
    <citation type="submission" date="2018-05" db="EMBL/GenBank/DDBJ databases">
        <authorList>
            <person name="Lanie J.A."/>
            <person name="Ng W.-L."/>
            <person name="Kazmierczak K.M."/>
            <person name="Andrzejewski T.M."/>
            <person name="Davidsen T.M."/>
            <person name="Wayne K.J."/>
            <person name="Tettelin H."/>
            <person name="Glass J.I."/>
            <person name="Rusch D."/>
            <person name="Podicherti R."/>
            <person name="Tsui H.-C.T."/>
            <person name="Winkler M.E."/>
        </authorList>
    </citation>
    <scope>NUCLEOTIDE SEQUENCE</scope>
</reference>
<accession>A0A381YWI1</accession>
<dbReference type="AlphaFoldDB" id="A0A381YWI1"/>
<protein>
    <submittedName>
        <fullName evidence="1">Uncharacterized protein</fullName>
    </submittedName>
</protein>
<gene>
    <name evidence="1" type="ORF">METZ01_LOCUS134158</name>
</gene>
<evidence type="ECO:0000313" key="1">
    <source>
        <dbReference type="EMBL" id="SVA81304.1"/>
    </source>
</evidence>
<feature type="non-terminal residue" evidence="1">
    <location>
        <position position="55"/>
    </location>
</feature>
<dbReference type="EMBL" id="UINC01019224">
    <property type="protein sequence ID" value="SVA81304.1"/>
    <property type="molecule type" value="Genomic_DNA"/>
</dbReference>
<sequence length="55" mass="6329">MKKGPLSQKEKEHITKNFSDFTGKIDKLADKMSRSKSIVQKFIDTLEKEPTETTD</sequence>
<proteinExistence type="predicted"/>
<name>A0A381YWI1_9ZZZZ</name>